<evidence type="ECO:0000256" key="3">
    <source>
        <dbReference type="ARBA" id="ARBA00023004"/>
    </source>
</evidence>
<dbReference type="PANTHER" id="PTHR24960">
    <property type="entry name" value="PHOTOSYSTEM I IRON-SULFUR CENTER-RELATED"/>
    <property type="match status" value="1"/>
</dbReference>
<keyword evidence="4" id="KW-0411">Iron-sulfur</keyword>
<evidence type="ECO:0000256" key="1">
    <source>
        <dbReference type="ARBA" id="ARBA00022485"/>
    </source>
</evidence>
<dbReference type="Pfam" id="PF12838">
    <property type="entry name" value="Fer4_7"/>
    <property type="match status" value="1"/>
</dbReference>
<dbReference type="InterPro" id="IPR050157">
    <property type="entry name" value="PSI_iron-sulfur_center"/>
</dbReference>
<name>A0A0W8FS14_9ZZZZ</name>
<dbReference type="AlphaFoldDB" id="A0A0W8FS14"/>
<dbReference type="EMBL" id="LNQE01000890">
    <property type="protein sequence ID" value="KUG23701.1"/>
    <property type="molecule type" value="Genomic_DNA"/>
</dbReference>
<evidence type="ECO:0000256" key="4">
    <source>
        <dbReference type="ARBA" id="ARBA00023014"/>
    </source>
</evidence>
<protein>
    <submittedName>
        <fullName evidence="6">Ferredoxin</fullName>
    </submittedName>
</protein>
<evidence type="ECO:0000313" key="6">
    <source>
        <dbReference type="EMBL" id="KUG23701.1"/>
    </source>
</evidence>
<dbReference type="CDD" id="cd10549">
    <property type="entry name" value="MtMvhB_like"/>
    <property type="match status" value="1"/>
</dbReference>
<dbReference type="PROSITE" id="PS51379">
    <property type="entry name" value="4FE4S_FER_2"/>
    <property type="match status" value="2"/>
</dbReference>
<evidence type="ECO:0000256" key="2">
    <source>
        <dbReference type="ARBA" id="ARBA00022723"/>
    </source>
</evidence>
<dbReference type="GO" id="GO:0046872">
    <property type="term" value="F:metal ion binding"/>
    <property type="evidence" value="ECO:0007669"/>
    <property type="project" value="UniProtKB-KW"/>
</dbReference>
<accession>A0A0W8FS14</accession>
<keyword evidence="3" id="KW-0408">Iron</keyword>
<comment type="caution">
    <text evidence="6">The sequence shown here is derived from an EMBL/GenBank/DDBJ whole genome shotgun (WGS) entry which is preliminary data.</text>
</comment>
<dbReference type="PROSITE" id="PS00198">
    <property type="entry name" value="4FE4S_FER_1"/>
    <property type="match status" value="1"/>
</dbReference>
<dbReference type="GO" id="GO:0051539">
    <property type="term" value="F:4 iron, 4 sulfur cluster binding"/>
    <property type="evidence" value="ECO:0007669"/>
    <property type="project" value="UniProtKB-KW"/>
</dbReference>
<feature type="domain" description="4Fe-4S ferredoxin-type" evidence="5">
    <location>
        <begin position="324"/>
        <end position="353"/>
    </location>
</feature>
<proteinExistence type="predicted"/>
<dbReference type="Gene3D" id="3.30.70.20">
    <property type="match status" value="2"/>
</dbReference>
<feature type="domain" description="4Fe-4S ferredoxin-type" evidence="5">
    <location>
        <begin position="286"/>
        <end position="315"/>
    </location>
</feature>
<keyword evidence="1" id="KW-0004">4Fe-4S</keyword>
<keyword evidence="2" id="KW-0479">Metal-binding</keyword>
<reference evidence="6" key="1">
    <citation type="journal article" date="2015" name="Proc. Natl. Acad. Sci. U.S.A.">
        <title>Networks of energetic and metabolic interactions define dynamics in microbial communities.</title>
        <authorList>
            <person name="Embree M."/>
            <person name="Liu J.K."/>
            <person name="Al-Bassam M.M."/>
            <person name="Zengler K."/>
        </authorList>
    </citation>
    <scope>NUCLEOTIDE SEQUENCE</scope>
</reference>
<organism evidence="6">
    <name type="scientific">hydrocarbon metagenome</name>
    <dbReference type="NCBI Taxonomy" id="938273"/>
    <lineage>
        <taxon>unclassified sequences</taxon>
        <taxon>metagenomes</taxon>
        <taxon>ecological metagenomes</taxon>
    </lineage>
</organism>
<dbReference type="InterPro" id="IPR017896">
    <property type="entry name" value="4Fe4S_Fe-S-bd"/>
</dbReference>
<evidence type="ECO:0000259" key="5">
    <source>
        <dbReference type="PROSITE" id="PS51379"/>
    </source>
</evidence>
<gene>
    <name evidence="6" type="ORF">ASZ90_006508</name>
</gene>
<dbReference type="SUPFAM" id="SSF54862">
    <property type="entry name" value="4Fe-4S ferredoxins"/>
    <property type="match status" value="1"/>
</dbReference>
<dbReference type="PANTHER" id="PTHR24960:SF79">
    <property type="entry name" value="PHOTOSYSTEM I IRON-SULFUR CENTER"/>
    <property type="match status" value="1"/>
</dbReference>
<dbReference type="InterPro" id="IPR017900">
    <property type="entry name" value="4Fe4S_Fe_S_CS"/>
</dbReference>
<sequence>MGHLVGKDIYKKLGEKIDNLTVKAPWNDAVYNIFKTLYTEDEAEVIVKMPYVLSSFDRIQKITKIEPAKLRKILEGLCVKGLVMDIWANNTYNYMISPMIIGIFEFTMMRNNPDLNSKEWAKLFHQYLQGDGGPLYTENSKEGHKISFARTLPHEGTILEEDYVEVLDYEKATSLIESFNKFSIGLCSCRHEKHHIDEKKCNVPLDTCTSFGFGADYLIRNNLAKEVSKTEMLEHFARSKEMGLVFNADNVQKNITFICHCCGCCCNILLGISKFGYPNVVVTSNYIAEIDEKLCNGCGKCAKACKIDAIQMVAIEKPQTKKKKDAIINKDFCIGCGVCVLACPTKAMKLKKREKRVILPETTFERIILQALKAGNLQNHIFDNPQSKTQDFMRGFVGGFLRISSVKKALLSDALRSTFLATMKMGIHVQGKGWLTKL</sequence>